<protein>
    <submittedName>
        <fullName evidence="5">Polycomb-like protein</fullName>
    </submittedName>
</protein>
<dbReference type="GO" id="GO:0000792">
    <property type="term" value="C:heterochromatin"/>
    <property type="evidence" value="ECO:0007669"/>
    <property type="project" value="UniProtKB-ARBA"/>
</dbReference>
<dbReference type="PIR" id="T14294">
    <property type="entry name" value="T14294"/>
</dbReference>
<dbReference type="GO" id="GO:0031507">
    <property type="term" value="P:heterochromatin formation"/>
    <property type="evidence" value="ECO:0007669"/>
    <property type="project" value="InterPro"/>
</dbReference>
<dbReference type="SUPFAM" id="SSF54160">
    <property type="entry name" value="Chromo domain-like"/>
    <property type="match status" value="1"/>
</dbReference>
<evidence type="ECO:0000256" key="3">
    <source>
        <dbReference type="SAM" id="MobiDB-lite"/>
    </source>
</evidence>
<feature type="region of interest" description="Disordered" evidence="3">
    <location>
        <begin position="104"/>
        <end position="152"/>
    </location>
</feature>
<organism evidence="5">
    <name type="scientific">Daucus carota</name>
    <name type="common">Wild carrot</name>
    <dbReference type="NCBI Taxonomy" id="4039"/>
    <lineage>
        <taxon>Eukaryota</taxon>
        <taxon>Viridiplantae</taxon>
        <taxon>Streptophyta</taxon>
        <taxon>Embryophyta</taxon>
        <taxon>Tracheophyta</taxon>
        <taxon>Spermatophyta</taxon>
        <taxon>Magnoliopsida</taxon>
        <taxon>eudicotyledons</taxon>
        <taxon>Gunneridae</taxon>
        <taxon>Pentapetalae</taxon>
        <taxon>asterids</taxon>
        <taxon>campanulids</taxon>
        <taxon>Apiales</taxon>
        <taxon>Apiaceae</taxon>
        <taxon>Apioideae</taxon>
        <taxon>Scandiceae</taxon>
        <taxon>Daucinae</taxon>
        <taxon>Daucus</taxon>
        <taxon>Daucus sect. Daucus</taxon>
    </lineage>
</organism>
<dbReference type="SMART" id="SM00298">
    <property type="entry name" value="CHROMO"/>
    <property type="match status" value="1"/>
</dbReference>
<dbReference type="InterPro" id="IPR023780">
    <property type="entry name" value="Chromo_domain"/>
</dbReference>
<keyword evidence="2" id="KW-0539">Nucleus</keyword>
<dbReference type="InterPro" id="IPR044251">
    <property type="entry name" value="LHP1-like"/>
</dbReference>
<feature type="region of interest" description="Disordered" evidence="3">
    <location>
        <begin position="220"/>
        <end position="291"/>
    </location>
</feature>
<name>O65791_DAUCA</name>
<dbReference type="InterPro" id="IPR008251">
    <property type="entry name" value="Chromo_shadow_dom"/>
</dbReference>
<dbReference type="PANTHER" id="PTHR47240">
    <property type="entry name" value="CHROMO DOMAIN-CONTAINING PROTEIN LHP1"/>
    <property type="match status" value="1"/>
</dbReference>
<sequence length="392" mass="43922">MKNTRRRSVSAGESEAPEPEKKVVEEMENGGEEEEDEMENEVEEEAKPELPEGFFEIEHIRRKRVKKGEVQYLVKWRGWPESANTWEPVEHLEAVPDVVDAFEQRQSGKHKSSKRKGRPGGSTSQAKRRQSTAPTVSVDLVQDHSPIPYNNGDSLNNGMDTNMGGIHISETVENNGSGVLSSQVQGAQEQNGGDANHSETINEAAGNLGVDMQGWRAPEVNDHARDGEDSAHAGHSISRRKKSAVVKRFRKDETDCRTNHTMSEDSVRVTRSRLQAEQQRQKNPVDESGTHDDAAIVQIIKPMSFEASGPDQDVVVTFTARRSDGKEIIVDNKFLKVNNPLMLINFYEKHLKYNADMERRHRSMLKVFGCEHGDTLLLHLLGFSMCSPLSTD</sequence>
<proteinExistence type="evidence at transcript level"/>
<dbReference type="EMBL" id="D83719">
    <property type="protein sequence ID" value="BAA25905.1"/>
    <property type="molecule type" value="mRNA"/>
</dbReference>
<feature type="compositionally biased region" description="Basic and acidic residues" evidence="3">
    <location>
        <begin position="279"/>
        <end position="291"/>
    </location>
</feature>
<dbReference type="InterPro" id="IPR000953">
    <property type="entry name" value="Chromo/chromo_shadow_dom"/>
</dbReference>
<dbReference type="CDD" id="cd00024">
    <property type="entry name" value="CD_CSD"/>
    <property type="match status" value="1"/>
</dbReference>
<feature type="compositionally biased region" description="Acidic residues" evidence="3">
    <location>
        <begin position="26"/>
        <end position="44"/>
    </location>
</feature>
<accession>O65791</accession>
<dbReference type="Gene3D" id="2.40.50.40">
    <property type="match status" value="1"/>
</dbReference>
<evidence type="ECO:0000259" key="4">
    <source>
        <dbReference type="PROSITE" id="PS50013"/>
    </source>
</evidence>
<evidence type="ECO:0000256" key="2">
    <source>
        <dbReference type="ARBA" id="ARBA00023242"/>
    </source>
</evidence>
<feature type="domain" description="Chromo" evidence="4">
    <location>
        <begin position="55"/>
        <end position="114"/>
    </location>
</feature>
<dbReference type="GO" id="GO:0005634">
    <property type="term" value="C:nucleus"/>
    <property type="evidence" value="ECO:0007669"/>
    <property type="project" value="UniProtKB-SubCell"/>
</dbReference>
<evidence type="ECO:0000313" key="5">
    <source>
        <dbReference type="EMBL" id="BAA25905.1"/>
    </source>
</evidence>
<feature type="region of interest" description="Disordered" evidence="3">
    <location>
        <begin position="1"/>
        <end position="51"/>
    </location>
</feature>
<dbReference type="AlphaFoldDB" id="O65791"/>
<dbReference type="InterPro" id="IPR016197">
    <property type="entry name" value="Chromo-like_dom_sf"/>
</dbReference>
<reference evidence="5" key="1">
    <citation type="journal article" date="1998" name="Biochim. Biophys. Acta">
        <title>A chromo box gene from carrot (Daucus carota l.): its cDNA structure and expression during somatic and zygotic embryogenesis.</title>
        <authorList>
            <person name="Kiyosue T."/>
            <person name="Shiota H."/>
            <person name="Higashi K."/>
            <person name="Kamada H."/>
            <person name="Shinozaki K."/>
        </authorList>
    </citation>
    <scope>NUCLEOTIDE SEQUENCE</scope>
</reference>
<dbReference type="PROSITE" id="PS00598">
    <property type="entry name" value="CHROMO_1"/>
    <property type="match status" value="1"/>
</dbReference>
<evidence type="ECO:0000256" key="1">
    <source>
        <dbReference type="ARBA" id="ARBA00004123"/>
    </source>
</evidence>
<dbReference type="Pfam" id="PF00385">
    <property type="entry name" value="Chromo"/>
    <property type="match status" value="1"/>
</dbReference>
<dbReference type="PANTHER" id="PTHR47240:SF2">
    <property type="entry name" value="CHROMO DOMAIN-CONTAINING PROTEIN LHP1"/>
    <property type="match status" value="1"/>
</dbReference>
<dbReference type="InterPro" id="IPR017984">
    <property type="entry name" value="Chromo_dom_subgr"/>
</dbReference>
<feature type="compositionally biased region" description="Basic and acidic residues" evidence="3">
    <location>
        <begin position="220"/>
        <end position="232"/>
    </location>
</feature>
<feature type="compositionally biased region" description="Basic and acidic residues" evidence="3">
    <location>
        <begin position="250"/>
        <end position="268"/>
    </location>
</feature>
<dbReference type="PRINTS" id="PR00504">
    <property type="entry name" value="CHROMODOMAIN"/>
</dbReference>
<dbReference type="PROSITE" id="PS50013">
    <property type="entry name" value="CHROMO_2"/>
    <property type="match status" value="1"/>
</dbReference>
<comment type="subcellular location">
    <subcellularLocation>
        <location evidence="1">Nucleus</location>
    </subcellularLocation>
</comment>
<dbReference type="SMART" id="SM00300">
    <property type="entry name" value="ChSh"/>
    <property type="match status" value="1"/>
</dbReference>
<dbReference type="InterPro" id="IPR023779">
    <property type="entry name" value="Chromodomain_CS"/>
</dbReference>
<feature type="compositionally biased region" description="Basic residues" evidence="3">
    <location>
        <begin position="237"/>
        <end position="249"/>
    </location>
</feature>
<feature type="compositionally biased region" description="Basic residues" evidence="3">
    <location>
        <begin position="107"/>
        <end position="118"/>
    </location>
</feature>